<accession>A0ABV0JWK6</accession>
<dbReference type="Proteomes" id="UP001442494">
    <property type="component" value="Unassembled WGS sequence"/>
</dbReference>
<evidence type="ECO:0000256" key="1">
    <source>
        <dbReference type="SAM" id="Phobius"/>
    </source>
</evidence>
<dbReference type="EMBL" id="JAMPKK010000086">
    <property type="protein sequence ID" value="MEP0867758.1"/>
    <property type="molecule type" value="Genomic_DNA"/>
</dbReference>
<comment type="caution">
    <text evidence="2">The sequence shown here is derived from an EMBL/GenBank/DDBJ whole genome shotgun (WGS) entry which is preliminary data.</text>
</comment>
<organism evidence="2 3">
    <name type="scientific">Funiculus sociatus GB2-A5</name>
    <dbReference type="NCBI Taxonomy" id="2933946"/>
    <lineage>
        <taxon>Bacteria</taxon>
        <taxon>Bacillati</taxon>
        <taxon>Cyanobacteriota</taxon>
        <taxon>Cyanophyceae</taxon>
        <taxon>Coleofasciculales</taxon>
        <taxon>Coleofasciculaceae</taxon>
        <taxon>Funiculus</taxon>
    </lineage>
</organism>
<name>A0ABV0JWK6_9CYAN</name>
<dbReference type="RefSeq" id="WP_190420756.1">
    <property type="nucleotide sequence ID" value="NZ_JAMPKK010000086.1"/>
</dbReference>
<sequence length="78" mass="8618">MKTDFNLDIRSVSAPTVFNADFNNFAPITANQAWSLFFTAGQDDAVLGDSPEIGRLFNNILKAVVFTIIVGAFTFYSY</sequence>
<keyword evidence="3" id="KW-1185">Reference proteome</keyword>
<keyword evidence="1" id="KW-1133">Transmembrane helix</keyword>
<evidence type="ECO:0000313" key="2">
    <source>
        <dbReference type="EMBL" id="MEP0867758.1"/>
    </source>
</evidence>
<evidence type="ECO:0000313" key="3">
    <source>
        <dbReference type="Proteomes" id="UP001442494"/>
    </source>
</evidence>
<gene>
    <name evidence="2" type="ORF">NDI37_25260</name>
</gene>
<keyword evidence="1" id="KW-0812">Transmembrane</keyword>
<feature type="transmembrane region" description="Helical" evidence="1">
    <location>
        <begin position="60"/>
        <end position="77"/>
    </location>
</feature>
<keyword evidence="1" id="KW-0472">Membrane</keyword>
<proteinExistence type="predicted"/>
<protein>
    <submittedName>
        <fullName evidence="2">Uncharacterized protein</fullName>
    </submittedName>
</protein>
<reference evidence="2 3" key="1">
    <citation type="submission" date="2022-04" db="EMBL/GenBank/DDBJ databases">
        <title>Positive selection, recombination, and allopatry shape intraspecific diversity of widespread and dominant cyanobacteria.</title>
        <authorList>
            <person name="Wei J."/>
            <person name="Shu W."/>
            <person name="Hu C."/>
        </authorList>
    </citation>
    <scope>NUCLEOTIDE SEQUENCE [LARGE SCALE GENOMIC DNA]</scope>
    <source>
        <strain evidence="2 3">GB2-A5</strain>
    </source>
</reference>